<evidence type="ECO:0000313" key="10">
    <source>
        <dbReference type="EMBL" id="RZF40557.1"/>
    </source>
</evidence>
<dbReference type="PROSITE" id="PS50192">
    <property type="entry name" value="T_SNARE"/>
    <property type="match status" value="1"/>
</dbReference>
<dbReference type="OrthoDB" id="10255013at2759"/>
<evidence type="ECO:0000256" key="8">
    <source>
        <dbReference type="SAM" id="Phobius"/>
    </source>
</evidence>
<dbReference type="GO" id="GO:0000149">
    <property type="term" value="F:SNARE binding"/>
    <property type="evidence" value="ECO:0007669"/>
    <property type="project" value="TreeGrafter"/>
</dbReference>
<dbReference type="SMART" id="SM00397">
    <property type="entry name" value="t_SNARE"/>
    <property type="match status" value="1"/>
</dbReference>
<keyword evidence="3 8" id="KW-0812">Transmembrane</keyword>
<dbReference type="PANTHER" id="PTHR19957">
    <property type="entry name" value="SYNTAXIN"/>
    <property type="match status" value="1"/>
</dbReference>
<dbReference type="GO" id="GO:0005484">
    <property type="term" value="F:SNAP receptor activity"/>
    <property type="evidence" value="ECO:0007669"/>
    <property type="project" value="InterPro"/>
</dbReference>
<dbReference type="GO" id="GO:0008021">
    <property type="term" value="C:synaptic vesicle"/>
    <property type="evidence" value="ECO:0007669"/>
    <property type="project" value="TreeGrafter"/>
</dbReference>
<dbReference type="STRING" id="195883.A0A482X437"/>
<dbReference type="Gene3D" id="1.20.58.70">
    <property type="match status" value="1"/>
</dbReference>
<keyword evidence="6 8" id="KW-0472">Membrane</keyword>
<accession>A0A482X437</accession>
<dbReference type="SMART" id="SM00503">
    <property type="entry name" value="SynN"/>
    <property type="match status" value="1"/>
</dbReference>
<keyword evidence="4" id="KW-0813">Transport</keyword>
<organism evidence="10 11">
    <name type="scientific">Laodelphax striatellus</name>
    <name type="common">Small brown planthopper</name>
    <name type="synonym">Delphax striatella</name>
    <dbReference type="NCBI Taxonomy" id="195883"/>
    <lineage>
        <taxon>Eukaryota</taxon>
        <taxon>Metazoa</taxon>
        <taxon>Ecdysozoa</taxon>
        <taxon>Arthropoda</taxon>
        <taxon>Hexapoda</taxon>
        <taxon>Insecta</taxon>
        <taxon>Pterygota</taxon>
        <taxon>Neoptera</taxon>
        <taxon>Paraneoptera</taxon>
        <taxon>Hemiptera</taxon>
        <taxon>Auchenorrhyncha</taxon>
        <taxon>Fulgoroidea</taxon>
        <taxon>Delphacidae</taxon>
        <taxon>Criomorphinae</taxon>
        <taxon>Laodelphax</taxon>
    </lineage>
</organism>
<comment type="subcellular location">
    <subcellularLocation>
        <location evidence="1">Membrane</location>
        <topology evidence="1">Single-pass type IV membrane protein</topology>
    </subcellularLocation>
</comment>
<dbReference type="EMBL" id="QKKF02018223">
    <property type="protein sequence ID" value="RZF40557.1"/>
    <property type="molecule type" value="Genomic_DNA"/>
</dbReference>
<evidence type="ECO:0000259" key="9">
    <source>
        <dbReference type="PROSITE" id="PS50192"/>
    </source>
</evidence>
<reference evidence="10 11" key="1">
    <citation type="journal article" date="2017" name="Gigascience">
        <title>Genome sequence of the small brown planthopper, Laodelphax striatellus.</title>
        <authorList>
            <person name="Zhu J."/>
            <person name="Jiang F."/>
            <person name="Wang X."/>
            <person name="Yang P."/>
            <person name="Bao Y."/>
            <person name="Zhao W."/>
            <person name="Wang W."/>
            <person name="Lu H."/>
            <person name="Wang Q."/>
            <person name="Cui N."/>
            <person name="Li J."/>
            <person name="Chen X."/>
            <person name="Luo L."/>
            <person name="Yu J."/>
            <person name="Kang L."/>
            <person name="Cui F."/>
        </authorList>
    </citation>
    <scope>NUCLEOTIDE SEQUENCE [LARGE SCALE GENOMIC DNA]</scope>
    <source>
        <strain evidence="10">Lst14</strain>
    </source>
</reference>
<dbReference type="GO" id="GO:0048278">
    <property type="term" value="P:vesicle docking"/>
    <property type="evidence" value="ECO:0007669"/>
    <property type="project" value="TreeGrafter"/>
</dbReference>
<evidence type="ECO:0000256" key="3">
    <source>
        <dbReference type="ARBA" id="ARBA00022692"/>
    </source>
</evidence>
<dbReference type="Pfam" id="PF00804">
    <property type="entry name" value="Syntaxin"/>
    <property type="match status" value="1"/>
</dbReference>
<dbReference type="CDD" id="cd15848">
    <property type="entry name" value="SNARE_syntaxin1-like"/>
    <property type="match status" value="1"/>
</dbReference>
<comment type="similarity">
    <text evidence="2 7">Belongs to the syntaxin family.</text>
</comment>
<evidence type="ECO:0000256" key="5">
    <source>
        <dbReference type="ARBA" id="ARBA00022989"/>
    </source>
</evidence>
<dbReference type="GO" id="GO:0006886">
    <property type="term" value="P:intracellular protein transport"/>
    <property type="evidence" value="ECO:0007669"/>
    <property type="project" value="InterPro"/>
</dbReference>
<evidence type="ECO:0000256" key="7">
    <source>
        <dbReference type="RuleBase" id="RU003858"/>
    </source>
</evidence>
<evidence type="ECO:0000256" key="6">
    <source>
        <dbReference type="ARBA" id="ARBA00023136"/>
    </source>
</evidence>
<evidence type="ECO:0000256" key="4">
    <source>
        <dbReference type="ARBA" id="ARBA00022775"/>
    </source>
</evidence>
<dbReference type="InterPro" id="IPR006011">
    <property type="entry name" value="Syntaxin_N"/>
</dbReference>
<dbReference type="SUPFAM" id="SSF47661">
    <property type="entry name" value="t-snare proteins"/>
    <property type="match status" value="1"/>
</dbReference>
<dbReference type="SMR" id="A0A482X437"/>
<dbReference type="InParanoid" id="A0A482X437"/>
<dbReference type="Gene3D" id="1.20.5.110">
    <property type="match status" value="1"/>
</dbReference>
<feature type="domain" description="T-SNARE coiled-coil homology" evidence="9">
    <location>
        <begin position="212"/>
        <end position="274"/>
    </location>
</feature>
<feature type="transmembrane region" description="Helical" evidence="8">
    <location>
        <begin position="286"/>
        <end position="305"/>
    </location>
</feature>
<dbReference type="InterPro" id="IPR045242">
    <property type="entry name" value="Syntaxin"/>
</dbReference>
<dbReference type="Pfam" id="PF05739">
    <property type="entry name" value="SNARE"/>
    <property type="match status" value="1"/>
</dbReference>
<dbReference type="PANTHER" id="PTHR19957:SF307">
    <property type="entry name" value="PROTEIN SSO1-RELATED"/>
    <property type="match status" value="1"/>
</dbReference>
<gene>
    <name evidence="10" type="ORF">LSTR_LSTR000436</name>
</gene>
<dbReference type="InterPro" id="IPR010989">
    <property type="entry name" value="SNARE"/>
</dbReference>
<sequence length="312" mass="36867">MTKDRLQDLQAVLRKNRSEDESCDWGRYGAINPAIDIEMDEDATYMENFFREVEQVRSWIDDIKLHVTEMKQIHDQLLLLPRPDEQMKQQLEDKTETVKQIAKNVNKHLKCMEQRIKNETDENSQNAATAGFRIRKTQYNTLLHLFVEAVTQFNLQQVYYKEKFEKRVQRVISLAKAQISDEKLEEILEQGDYNTIFNGDIITETKKAQKVLEEVQKRQQELLKLEKSIIELSNLFSEMAMLVDQQGDMINNIEQHVIGAQEYVEVARHEIKRALHFKEKARKLKLIILASIILVVILLILWTIYKFYPRKT</sequence>
<keyword evidence="4" id="KW-0532">Neurotransmitter transport</keyword>
<dbReference type="InterPro" id="IPR006012">
    <property type="entry name" value="Syntaxin/epimorphin_CS"/>
</dbReference>
<dbReference type="InterPro" id="IPR000727">
    <property type="entry name" value="T_SNARE_dom"/>
</dbReference>
<keyword evidence="11" id="KW-1185">Reference proteome</keyword>
<dbReference type="GO" id="GO:0031201">
    <property type="term" value="C:SNARE complex"/>
    <property type="evidence" value="ECO:0007669"/>
    <property type="project" value="TreeGrafter"/>
</dbReference>
<dbReference type="GO" id="GO:0031629">
    <property type="term" value="P:synaptic vesicle fusion to presynaptic active zone membrane"/>
    <property type="evidence" value="ECO:0007669"/>
    <property type="project" value="TreeGrafter"/>
</dbReference>
<dbReference type="AlphaFoldDB" id="A0A482X437"/>
<comment type="caution">
    <text evidence="10">The sequence shown here is derived from an EMBL/GenBank/DDBJ whole genome shotgun (WGS) entry which is preliminary data.</text>
</comment>
<name>A0A482X437_LAOST</name>
<dbReference type="Proteomes" id="UP000291343">
    <property type="component" value="Unassembled WGS sequence"/>
</dbReference>
<evidence type="ECO:0000256" key="1">
    <source>
        <dbReference type="ARBA" id="ARBA00004211"/>
    </source>
</evidence>
<dbReference type="GO" id="GO:0048787">
    <property type="term" value="C:presynaptic active zone membrane"/>
    <property type="evidence" value="ECO:0007669"/>
    <property type="project" value="TreeGrafter"/>
</dbReference>
<evidence type="ECO:0000313" key="11">
    <source>
        <dbReference type="Proteomes" id="UP000291343"/>
    </source>
</evidence>
<protein>
    <recommendedName>
        <fullName evidence="9">t-SNARE coiled-coil homology domain-containing protein</fullName>
    </recommendedName>
</protein>
<proteinExistence type="inferred from homology"/>
<evidence type="ECO:0000256" key="2">
    <source>
        <dbReference type="ARBA" id="ARBA00009063"/>
    </source>
</evidence>
<dbReference type="PROSITE" id="PS00914">
    <property type="entry name" value="SYNTAXIN"/>
    <property type="match status" value="1"/>
</dbReference>
<keyword evidence="5 8" id="KW-1133">Transmembrane helix</keyword>